<proteinExistence type="predicted"/>
<accession>A0ABR1XJ24</accession>
<evidence type="ECO:0000313" key="1">
    <source>
        <dbReference type="EMBL" id="KAK8157161.1"/>
    </source>
</evidence>
<evidence type="ECO:0000313" key="2">
    <source>
        <dbReference type="Proteomes" id="UP001456524"/>
    </source>
</evidence>
<organism evidence="1 2">
    <name type="scientific">Phyllosticta citrichinensis</name>
    <dbReference type="NCBI Taxonomy" id="1130410"/>
    <lineage>
        <taxon>Eukaryota</taxon>
        <taxon>Fungi</taxon>
        <taxon>Dikarya</taxon>
        <taxon>Ascomycota</taxon>
        <taxon>Pezizomycotina</taxon>
        <taxon>Dothideomycetes</taxon>
        <taxon>Dothideomycetes incertae sedis</taxon>
        <taxon>Botryosphaeriales</taxon>
        <taxon>Phyllostictaceae</taxon>
        <taxon>Phyllosticta</taxon>
    </lineage>
</organism>
<sequence>MDDDFNIHFSEEECNILAGDGIFLPGPQPGKRKISGSFLWGCPIPSLPPSNGDGSSPPSVVSVCHHQPPTQPDLEIPQEVRSAAGLEFIGLTPDAAARIFSRWDSRQLPNPDDLIDYVCGDTTQLNHRALADSDTTAMDRVGIAKWLQDAILDPKYRDIFQTNTLRFWLDRSLRANFLSLDRMQDQLKAYVEQRQQGSRPAASIPASLQTMTSANRDFSRPHVKIGAAEPLLEDHEVYYMATAVDEMCYLTPFITSHGSFDMRAISTHCLGRGDFNGRSLQECWYWTPELETATKYRKYARHRVPASDHWIIRIQVSKDFSSRLNKEELFFSPTWVKYVWCCRNSRLVSDAPDEILKYLEQNEGRVDIMVGHISTGVSKKWLLQKKYVSHVQWSQLFFCDSYHRDRQWWVRMNEENVMKVDDKKATQWVIMHEDVGKLLARQMRGKEHIDVYSNGWWAVP</sequence>
<reference evidence="1 2" key="1">
    <citation type="journal article" date="2022" name="G3 (Bethesda)">
        <title>Enemy or ally: a genomic approach to elucidate the lifestyle of Phyllosticta citrichinaensis.</title>
        <authorList>
            <person name="Buijs V.A."/>
            <person name="Groenewald J.Z."/>
            <person name="Haridas S."/>
            <person name="LaButti K.M."/>
            <person name="Lipzen A."/>
            <person name="Martin F.M."/>
            <person name="Barry K."/>
            <person name="Grigoriev I.V."/>
            <person name="Crous P.W."/>
            <person name="Seidl M.F."/>
        </authorList>
    </citation>
    <scope>NUCLEOTIDE SEQUENCE [LARGE SCALE GENOMIC DNA]</scope>
    <source>
        <strain evidence="1 2">CBS 129764</strain>
    </source>
</reference>
<gene>
    <name evidence="1" type="ORF">IWX90DRAFT_316134</name>
</gene>
<dbReference type="Proteomes" id="UP001456524">
    <property type="component" value="Unassembled WGS sequence"/>
</dbReference>
<name>A0ABR1XJ24_9PEZI</name>
<keyword evidence="2" id="KW-1185">Reference proteome</keyword>
<dbReference type="EMBL" id="JBBWUH010000009">
    <property type="protein sequence ID" value="KAK8157161.1"/>
    <property type="molecule type" value="Genomic_DNA"/>
</dbReference>
<comment type="caution">
    <text evidence="1">The sequence shown here is derived from an EMBL/GenBank/DDBJ whole genome shotgun (WGS) entry which is preliminary data.</text>
</comment>
<protein>
    <submittedName>
        <fullName evidence="1">Uncharacterized protein</fullName>
    </submittedName>
</protein>